<proteinExistence type="predicted"/>
<dbReference type="AlphaFoldDB" id="A0A098B1X2"/>
<dbReference type="PATRIC" id="fig|49338.4.peg.2668"/>
<dbReference type="EMBL" id="LK996017">
    <property type="protein sequence ID" value="CDX02370.1"/>
    <property type="molecule type" value="Genomic_DNA"/>
</dbReference>
<organism evidence="1">
    <name type="scientific">Desulfitobacterium hafniense</name>
    <name type="common">Desulfitobacterium frappieri</name>
    <dbReference type="NCBI Taxonomy" id="49338"/>
    <lineage>
        <taxon>Bacteria</taxon>
        <taxon>Bacillati</taxon>
        <taxon>Bacillota</taxon>
        <taxon>Clostridia</taxon>
        <taxon>Eubacteriales</taxon>
        <taxon>Desulfitobacteriaceae</taxon>
        <taxon>Desulfitobacterium</taxon>
    </lineage>
</organism>
<evidence type="ECO:0000313" key="1">
    <source>
        <dbReference type="EMBL" id="CDX02370.1"/>
    </source>
</evidence>
<dbReference type="RefSeq" id="WP_018211269.1">
    <property type="nucleotide sequence ID" value="NZ_LK996017.1"/>
</dbReference>
<protein>
    <submittedName>
        <fullName evidence="1">Uncharacterized protein</fullName>
    </submittedName>
</protein>
<gene>
    <name evidence="1" type="ORF">DPCES_2483</name>
</gene>
<sequence>MDKLFEKLKEYLHMDDEIPFDEFSQYYKSLIECLNTTFEEMDQDTRIKARYACSIVQANAESREKREKKNAKAYKKINAKTAFWMNAINYRLLKEGLTQAEIDQGMEAINDSI</sequence>
<reference evidence="1" key="1">
    <citation type="submission" date="2014-07" db="EMBL/GenBank/DDBJ databases">
        <authorList>
            <person name="Hornung V.Bastian."/>
        </authorList>
    </citation>
    <scope>NUCLEOTIDE SEQUENCE</scope>
    <source>
        <strain evidence="1">PCE-S</strain>
    </source>
</reference>
<name>A0A098B1X2_DESHA</name>
<accession>A0A098B1X2</accession>